<name>A0A0B5QHD8_CLOBE</name>
<keyword evidence="6 11" id="KW-0812">Transmembrane</keyword>
<dbReference type="InterPro" id="IPR050398">
    <property type="entry name" value="HssS/ArlS-like"/>
</dbReference>
<keyword evidence="4" id="KW-0597">Phosphoprotein</keyword>
<keyword evidence="10 11" id="KW-0472">Membrane</keyword>
<evidence type="ECO:0000256" key="8">
    <source>
        <dbReference type="ARBA" id="ARBA00022989"/>
    </source>
</evidence>
<dbReference type="SMART" id="SM00387">
    <property type="entry name" value="HATPase_c"/>
    <property type="match status" value="1"/>
</dbReference>
<sequence>MERVKKQKSISKIFAIYILFFCIATILLAVFDFILFQIGLDSGFILPANYYEQKIERQREEIAKAEDVNVKDFIPAECNYIVYDSIGNVFYSNVSEAKATDIWNLVQSDKRSKGKYYYKVISRENGICVVEYTIGASFVSPVLKKYVQNAEFSLILLYFILFSIEIIILSRCFRRRISKELHVLKETTENIQMENLEFEVKYSNILEINEVISALDKMKTELNDSLSKQWKMEEARKEQIAALAHDIKTPLTIIKGNSELLSELDLKEDQAEFNDSIINEVKNIEDYIKLLIEIMKTEKESILEKKKIKLEEFIQDIIEQGISIGINKKVEFRNEIKHIPEVIIGDELALKRALSNVISNAVEYCSENGKIAFGVDSDNDNIRFTIEDSGRGFTEEELQLATEQFFQGDKSRNSKNHYGMGLYIAKKFMEKHNGNISLGKSEKLGGAKVVIELPILFN</sequence>
<evidence type="ECO:0000256" key="1">
    <source>
        <dbReference type="ARBA" id="ARBA00000085"/>
    </source>
</evidence>
<evidence type="ECO:0000256" key="4">
    <source>
        <dbReference type="ARBA" id="ARBA00022553"/>
    </source>
</evidence>
<keyword evidence="5" id="KW-0808">Transferase</keyword>
<dbReference type="STRING" id="1520.LF65_03808"/>
<dbReference type="SMART" id="SM00304">
    <property type="entry name" value="HAMP"/>
    <property type="match status" value="1"/>
</dbReference>
<feature type="domain" description="Histidine kinase" evidence="12">
    <location>
        <begin position="242"/>
        <end position="457"/>
    </location>
</feature>
<evidence type="ECO:0000313" key="13">
    <source>
        <dbReference type="EMBL" id="AJH00361.1"/>
    </source>
</evidence>
<dbReference type="GO" id="GO:0005886">
    <property type="term" value="C:plasma membrane"/>
    <property type="evidence" value="ECO:0007669"/>
    <property type="project" value="TreeGrafter"/>
</dbReference>
<dbReference type="RefSeq" id="WP_041898109.1">
    <property type="nucleotide sequence ID" value="NZ_CP010086.2"/>
</dbReference>
<evidence type="ECO:0000256" key="5">
    <source>
        <dbReference type="ARBA" id="ARBA00022679"/>
    </source>
</evidence>
<keyword evidence="7" id="KW-0418">Kinase</keyword>
<dbReference type="EC" id="2.7.13.3" evidence="3"/>
<dbReference type="InterPro" id="IPR003660">
    <property type="entry name" value="HAMP_dom"/>
</dbReference>
<dbReference type="Pfam" id="PF00512">
    <property type="entry name" value="HisKA"/>
    <property type="match status" value="1"/>
</dbReference>
<dbReference type="PANTHER" id="PTHR45528:SF8">
    <property type="entry name" value="HISTIDINE KINASE"/>
    <property type="match status" value="1"/>
</dbReference>
<dbReference type="SMART" id="SM00388">
    <property type="entry name" value="HisKA"/>
    <property type="match status" value="1"/>
</dbReference>
<reference evidence="14" key="1">
    <citation type="submission" date="2014-12" db="EMBL/GenBank/DDBJ databases">
        <title>Genome sequence of Clostridium beijerinckii strain 59B.</title>
        <authorList>
            <person name="Little G.T."/>
            <person name="Minton N.P."/>
        </authorList>
    </citation>
    <scope>NUCLEOTIDE SEQUENCE [LARGE SCALE GENOMIC DNA]</scope>
    <source>
        <strain evidence="14">59B</strain>
    </source>
</reference>
<dbReference type="InterPro" id="IPR036097">
    <property type="entry name" value="HisK_dim/P_sf"/>
</dbReference>
<feature type="transmembrane region" description="Helical" evidence="11">
    <location>
        <begin position="152"/>
        <end position="169"/>
    </location>
</feature>
<gene>
    <name evidence="13" type="ORF">LF65_03808</name>
</gene>
<dbReference type="InterPro" id="IPR003661">
    <property type="entry name" value="HisK_dim/P_dom"/>
</dbReference>
<dbReference type="AlphaFoldDB" id="A0A0B5QHD8"/>
<keyword evidence="8 11" id="KW-1133">Transmembrane helix</keyword>
<comment type="subcellular location">
    <subcellularLocation>
        <location evidence="2">Membrane</location>
        <topology evidence="2">Multi-pass membrane protein</topology>
    </subcellularLocation>
</comment>
<evidence type="ECO:0000256" key="2">
    <source>
        <dbReference type="ARBA" id="ARBA00004141"/>
    </source>
</evidence>
<keyword evidence="9" id="KW-0902">Two-component regulatory system</keyword>
<dbReference type="KEGG" id="cbei:LF65_03808"/>
<accession>A0A0B5QHD8</accession>
<dbReference type="OrthoDB" id="84942at2"/>
<evidence type="ECO:0000256" key="9">
    <source>
        <dbReference type="ARBA" id="ARBA00023012"/>
    </source>
</evidence>
<evidence type="ECO:0000256" key="3">
    <source>
        <dbReference type="ARBA" id="ARBA00012438"/>
    </source>
</evidence>
<dbReference type="Gene3D" id="1.10.287.130">
    <property type="match status" value="1"/>
</dbReference>
<evidence type="ECO:0000313" key="14">
    <source>
        <dbReference type="Proteomes" id="UP000031866"/>
    </source>
</evidence>
<dbReference type="Gene3D" id="3.30.565.10">
    <property type="entry name" value="Histidine kinase-like ATPase, C-terminal domain"/>
    <property type="match status" value="1"/>
</dbReference>
<feature type="transmembrane region" description="Helical" evidence="11">
    <location>
        <begin position="12"/>
        <end position="36"/>
    </location>
</feature>
<dbReference type="GO" id="GO:0000155">
    <property type="term" value="F:phosphorelay sensor kinase activity"/>
    <property type="evidence" value="ECO:0007669"/>
    <property type="project" value="InterPro"/>
</dbReference>
<evidence type="ECO:0000256" key="7">
    <source>
        <dbReference type="ARBA" id="ARBA00022777"/>
    </source>
</evidence>
<dbReference type="Gene3D" id="6.10.340.10">
    <property type="match status" value="1"/>
</dbReference>
<dbReference type="InterPro" id="IPR005467">
    <property type="entry name" value="His_kinase_dom"/>
</dbReference>
<dbReference type="InterPro" id="IPR036890">
    <property type="entry name" value="HATPase_C_sf"/>
</dbReference>
<proteinExistence type="predicted"/>
<comment type="catalytic activity">
    <reaction evidence="1">
        <text>ATP + protein L-histidine = ADP + protein N-phospho-L-histidine.</text>
        <dbReference type="EC" id="2.7.13.3"/>
    </reaction>
</comment>
<dbReference type="PRINTS" id="PR01780">
    <property type="entry name" value="LANTIREGPROT"/>
</dbReference>
<dbReference type="InterPro" id="IPR003594">
    <property type="entry name" value="HATPase_dom"/>
</dbReference>
<dbReference type="PROSITE" id="PS50109">
    <property type="entry name" value="HIS_KIN"/>
    <property type="match status" value="1"/>
</dbReference>
<dbReference type="Pfam" id="PF02518">
    <property type="entry name" value="HATPase_c"/>
    <property type="match status" value="1"/>
</dbReference>
<evidence type="ECO:0000256" key="11">
    <source>
        <dbReference type="SAM" id="Phobius"/>
    </source>
</evidence>
<dbReference type="InterPro" id="IPR008358">
    <property type="entry name" value="Sig_transdc_His_kin/Pase_MprB"/>
</dbReference>
<evidence type="ECO:0000259" key="12">
    <source>
        <dbReference type="PROSITE" id="PS50109"/>
    </source>
</evidence>
<dbReference type="SUPFAM" id="SSF55874">
    <property type="entry name" value="ATPase domain of HSP90 chaperone/DNA topoisomerase II/histidine kinase"/>
    <property type="match status" value="1"/>
</dbReference>
<evidence type="ECO:0000256" key="6">
    <source>
        <dbReference type="ARBA" id="ARBA00022692"/>
    </source>
</evidence>
<dbReference type="CDD" id="cd00082">
    <property type="entry name" value="HisKA"/>
    <property type="match status" value="1"/>
</dbReference>
<dbReference type="Proteomes" id="UP000031866">
    <property type="component" value="Chromosome"/>
</dbReference>
<evidence type="ECO:0000256" key="10">
    <source>
        <dbReference type="ARBA" id="ARBA00023136"/>
    </source>
</evidence>
<dbReference type="EMBL" id="CP010086">
    <property type="protein sequence ID" value="AJH00361.1"/>
    <property type="molecule type" value="Genomic_DNA"/>
</dbReference>
<organism evidence="13 14">
    <name type="scientific">Clostridium beijerinckii</name>
    <name type="common">Clostridium MP</name>
    <dbReference type="NCBI Taxonomy" id="1520"/>
    <lineage>
        <taxon>Bacteria</taxon>
        <taxon>Bacillati</taxon>
        <taxon>Bacillota</taxon>
        <taxon>Clostridia</taxon>
        <taxon>Eubacteriales</taxon>
        <taxon>Clostridiaceae</taxon>
        <taxon>Clostridium</taxon>
    </lineage>
</organism>
<dbReference type="PANTHER" id="PTHR45528">
    <property type="entry name" value="SENSOR HISTIDINE KINASE CPXA"/>
    <property type="match status" value="1"/>
</dbReference>
<dbReference type="SUPFAM" id="SSF47384">
    <property type="entry name" value="Homodimeric domain of signal transducing histidine kinase"/>
    <property type="match status" value="1"/>
</dbReference>
<protein>
    <recommendedName>
        <fullName evidence="3">histidine kinase</fullName>
        <ecNumber evidence="3">2.7.13.3</ecNumber>
    </recommendedName>
</protein>